<feature type="domain" description="SnoaL-like" evidence="1">
    <location>
        <begin position="11"/>
        <end position="113"/>
    </location>
</feature>
<dbReference type="AlphaFoldDB" id="A0A7W7ZMH0"/>
<proteinExistence type="predicted"/>
<dbReference type="Proteomes" id="UP000584867">
    <property type="component" value="Unassembled WGS sequence"/>
</dbReference>
<evidence type="ECO:0000259" key="1">
    <source>
        <dbReference type="Pfam" id="PF12680"/>
    </source>
</evidence>
<evidence type="ECO:0000313" key="3">
    <source>
        <dbReference type="Proteomes" id="UP000584867"/>
    </source>
</evidence>
<sequence length="134" mass="14969">MNTEHNIEIAKNYLKAVGNRDVEAVAELMTEDATWWIIPGSKFSGDYKINNFLAEMPAFFALATGDLEFEILQVLAEDDQVAIVAKGNMPLKSGANYNSDYSFFFTFRDGKILSGREYLDGVLVNKIFGAPERS</sequence>
<dbReference type="PANTHER" id="PTHR41252:SF1">
    <property type="entry name" value="BLR2505 PROTEIN"/>
    <property type="match status" value="1"/>
</dbReference>
<dbReference type="PANTHER" id="PTHR41252">
    <property type="entry name" value="BLR2505 PROTEIN"/>
    <property type="match status" value="1"/>
</dbReference>
<dbReference type="InterPro" id="IPR037401">
    <property type="entry name" value="SnoaL-like"/>
</dbReference>
<dbReference type="Gene3D" id="3.10.450.50">
    <property type="match status" value="1"/>
</dbReference>
<comment type="caution">
    <text evidence="2">The sequence shown here is derived from an EMBL/GenBank/DDBJ whole genome shotgun (WGS) entry which is preliminary data.</text>
</comment>
<name>A0A7W7ZMH0_9BACT</name>
<dbReference type="SUPFAM" id="SSF54427">
    <property type="entry name" value="NTF2-like"/>
    <property type="match status" value="1"/>
</dbReference>
<dbReference type="RefSeq" id="WP_184253236.1">
    <property type="nucleotide sequence ID" value="NZ_JACHIO010000003.1"/>
</dbReference>
<dbReference type="Pfam" id="PF12680">
    <property type="entry name" value="SnoaL_2"/>
    <property type="match status" value="1"/>
</dbReference>
<accession>A0A7W7ZMH0</accession>
<dbReference type="InterPro" id="IPR032710">
    <property type="entry name" value="NTF2-like_dom_sf"/>
</dbReference>
<protein>
    <recommendedName>
        <fullName evidence="1">SnoaL-like domain-containing protein</fullName>
    </recommendedName>
</protein>
<dbReference type="EMBL" id="JACHIO010000003">
    <property type="protein sequence ID" value="MBB5062661.1"/>
    <property type="molecule type" value="Genomic_DNA"/>
</dbReference>
<gene>
    <name evidence="2" type="ORF">HDF15_000991</name>
</gene>
<evidence type="ECO:0000313" key="2">
    <source>
        <dbReference type="EMBL" id="MBB5062661.1"/>
    </source>
</evidence>
<organism evidence="2 3">
    <name type="scientific">Granulicella mallensis</name>
    <dbReference type="NCBI Taxonomy" id="940614"/>
    <lineage>
        <taxon>Bacteria</taxon>
        <taxon>Pseudomonadati</taxon>
        <taxon>Acidobacteriota</taxon>
        <taxon>Terriglobia</taxon>
        <taxon>Terriglobales</taxon>
        <taxon>Acidobacteriaceae</taxon>
        <taxon>Granulicella</taxon>
    </lineage>
</organism>
<reference evidence="2 3" key="1">
    <citation type="submission" date="2020-08" db="EMBL/GenBank/DDBJ databases">
        <title>Genomic Encyclopedia of Type Strains, Phase IV (KMG-V): Genome sequencing to study the core and pangenomes of soil and plant-associated prokaryotes.</title>
        <authorList>
            <person name="Whitman W."/>
        </authorList>
    </citation>
    <scope>NUCLEOTIDE SEQUENCE [LARGE SCALE GENOMIC DNA]</scope>
    <source>
        <strain evidence="2 3">X5P3</strain>
    </source>
</reference>